<keyword evidence="2" id="KW-1185">Reference proteome</keyword>
<sequence>MCRTISFKVSSGMDSAVRVLTTLRRKQFDVKGFSMETIDANNSEFRIMLEDEKKQGFDRAMLHMKKFVDVYDVCEYTNN</sequence>
<organism evidence="1 2">
    <name type="scientific">Sedimentibacter saalensis</name>
    <dbReference type="NCBI Taxonomy" id="130788"/>
    <lineage>
        <taxon>Bacteria</taxon>
        <taxon>Bacillati</taxon>
        <taxon>Bacillota</taxon>
        <taxon>Tissierellia</taxon>
        <taxon>Sedimentibacter</taxon>
    </lineage>
</organism>
<name>A0A562J448_9FIRM</name>
<evidence type="ECO:0000313" key="2">
    <source>
        <dbReference type="Proteomes" id="UP000315343"/>
    </source>
</evidence>
<accession>A0A562J448</accession>
<proteinExistence type="predicted"/>
<dbReference type="EMBL" id="VLKH01000011">
    <property type="protein sequence ID" value="TWH77930.1"/>
    <property type="molecule type" value="Genomic_DNA"/>
</dbReference>
<dbReference type="Pfam" id="PF13710">
    <property type="entry name" value="ACT_5"/>
    <property type="match status" value="1"/>
</dbReference>
<comment type="caution">
    <text evidence="1">The sequence shown here is derived from an EMBL/GenBank/DDBJ whole genome shotgun (WGS) entry which is preliminary data.</text>
</comment>
<gene>
    <name evidence="1" type="ORF">LY60_03120</name>
</gene>
<dbReference type="Proteomes" id="UP000315343">
    <property type="component" value="Unassembled WGS sequence"/>
</dbReference>
<evidence type="ECO:0000313" key="1">
    <source>
        <dbReference type="EMBL" id="TWH77930.1"/>
    </source>
</evidence>
<protein>
    <submittedName>
        <fullName evidence="1">ACT domain-containing protein</fullName>
    </submittedName>
</protein>
<dbReference type="RefSeq" id="WP_145085791.1">
    <property type="nucleotide sequence ID" value="NZ_DAMBUX010000006.1"/>
</dbReference>
<dbReference type="AlphaFoldDB" id="A0A562J448"/>
<dbReference type="OrthoDB" id="1752844at2"/>
<reference evidence="1 2" key="1">
    <citation type="submission" date="2019-07" db="EMBL/GenBank/DDBJ databases">
        <title>Genomic Encyclopedia of Type Strains, Phase I: the one thousand microbial genomes (KMG-I) project.</title>
        <authorList>
            <person name="Kyrpides N."/>
        </authorList>
    </citation>
    <scope>NUCLEOTIDE SEQUENCE [LARGE SCALE GENOMIC DNA]</scope>
    <source>
        <strain evidence="1 2">DSM 13558</strain>
    </source>
</reference>